<dbReference type="InterPro" id="IPR036890">
    <property type="entry name" value="HATPase_C_sf"/>
</dbReference>
<feature type="domain" description="Response regulatory" evidence="18">
    <location>
        <begin position="631"/>
        <end position="746"/>
    </location>
</feature>
<keyword evidence="7 16" id="KW-0812">Transmembrane</keyword>
<dbReference type="SMART" id="SM00387">
    <property type="entry name" value="HATPase_c"/>
    <property type="match status" value="1"/>
</dbReference>
<evidence type="ECO:0000256" key="13">
    <source>
        <dbReference type="ARBA" id="ARBA00023136"/>
    </source>
</evidence>
<dbReference type="CDD" id="cd00156">
    <property type="entry name" value="REC"/>
    <property type="match status" value="1"/>
</dbReference>
<dbReference type="Gene3D" id="3.40.50.2300">
    <property type="match status" value="2"/>
</dbReference>
<sequence>MPHRQNTEYQLQKLQMEQEVKQRSDKFINYFLAGCFVMGLVFAWFYDTWFIALTLSGISLLAYYSVKGFMPESDWYQYVLSGILGIFLAQFIYQMHGMFEMHFFAFIGSAVLITYQKWKLQIPLLIVVGIHHATFAYLQDIGVPHVYFTQLSYFDLQTLIIHLFFTTVIFFICGLWAYQLHVYGKKQIIQAWQVSEMQKEVEMHEERERNAEKLLQLNQDLIIKNQQLDVARKEAEKANQAKSVFLATMSHEIRTPMNGVIGMSALLAETPLTDNQRMYTETITTCGENLLGVINNILDFSKIEAGNLELEQEEFNLRQSIEEVLDIFATKTAQIGIELAYHIQEGTPLQIIGDKVRLQQILTNLVGNAVKFTAQGEVIVKVTTMGLNKQDKHIINFAIHDTGIGIPPHKLEKLFKPFSQVDSSTTRKYGGTGLGLVISKKLVTLMDGEIVVSSTPHVGSVFSFTIAAQKSLNVEQPYQPYNLAEYAGKKVLVIDDNETNRLILEAQLKSWNLIPTLAASGDEALIMLAQNSAYDLIITDAHMPGMDGIELAGHVRVNYPNIPIILLSSIGDEQRSNLGSLFNAVLTKPIKQLALGKYVFEGLKAKNKKPQEVKTLKETLPPDFATDNPLNILIAEDNQINQKVITQLLGKLGYQTKVVENGQKAVEAIAAKRYDLIFMDMQMPFMDGLEATAAIRQMDVKQPVIIALTANAMAGDREECLEAGMDDYLGKPVRPAELLSVLKKWATEPANEMI</sequence>
<evidence type="ECO:0000259" key="18">
    <source>
        <dbReference type="PROSITE" id="PS50110"/>
    </source>
</evidence>
<feature type="domain" description="Response regulatory" evidence="18">
    <location>
        <begin position="490"/>
        <end position="603"/>
    </location>
</feature>
<evidence type="ECO:0000313" key="19">
    <source>
        <dbReference type="EMBL" id="QJD96449.1"/>
    </source>
</evidence>
<evidence type="ECO:0000256" key="9">
    <source>
        <dbReference type="ARBA" id="ARBA00022777"/>
    </source>
</evidence>
<evidence type="ECO:0000256" key="3">
    <source>
        <dbReference type="ARBA" id="ARBA00012438"/>
    </source>
</evidence>
<feature type="modified residue" description="4-aspartylphosphate" evidence="14">
    <location>
        <position position="680"/>
    </location>
</feature>
<accession>A0A7L5E2B0</accession>
<dbReference type="EMBL" id="CP051682">
    <property type="protein sequence ID" value="QJD96449.1"/>
    <property type="molecule type" value="Genomic_DNA"/>
</dbReference>
<dbReference type="PANTHER" id="PTHR45339">
    <property type="entry name" value="HYBRID SIGNAL TRANSDUCTION HISTIDINE KINASE J"/>
    <property type="match status" value="1"/>
</dbReference>
<dbReference type="SUPFAM" id="SSF52172">
    <property type="entry name" value="CheY-like"/>
    <property type="match status" value="2"/>
</dbReference>
<dbReference type="GO" id="GO:0005524">
    <property type="term" value="F:ATP binding"/>
    <property type="evidence" value="ECO:0007669"/>
    <property type="project" value="UniProtKB-KW"/>
</dbReference>
<dbReference type="KEGG" id="mrob:HH214_11485"/>
<feature type="transmembrane region" description="Helical" evidence="16">
    <location>
        <begin position="122"/>
        <end position="139"/>
    </location>
</feature>
<feature type="domain" description="Histidine kinase" evidence="17">
    <location>
        <begin position="248"/>
        <end position="470"/>
    </location>
</feature>
<feature type="transmembrane region" description="Helical" evidence="16">
    <location>
        <begin position="159"/>
        <end position="178"/>
    </location>
</feature>
<dbReference type="FunFam" id="3.30.565.10:FF:000010">
    <property type="entry name" value="Sensor histidine kinase RcsC"/>
    <property type="match status" value="1"/>
</dbReference>
<dbReference type="GO" id="GO:0000155">
    <property type="term" value="F:phosphorelay sensor kinase activity"/>
    <property type="evidence" value="ECO:0007669"/>
    <property type="project" value="InterPro"/>
</dbReference>
<dbReference type="SMART" id="SM00448">
    <property type="entry name" value="REC"/>
    <property type="match status" value="2"/>
</dbReference>
<reference evidence="19 20" key="1">
    <citation type="submission" date="2020-04" db="EMBL/GenBank/DDBJ databases">
        <title>Genome sequencing of novel species.</title>
        <authorList>
            <person name="Heo J."/>
            <person name="Kim S.-J."/>
            <person name="Kim J.-S."/>
            <person name="Hong S.-B."/>
            <person name="Kwon S.-W."/>
        </authorList>
    </citation>
    <scope>NUCLEOTIDE SEQUENCE [LARGE SCALE GENOMIC DNA]</scope>
    <source>
        <strain evidence="19 20">F39-2</strain>
    </source>
</reference>
<comment type="subcellular location">
    <subcellularLocation>
        <location evidence="2">Cell membrane</location>
        <topology evidence="2">Multi-pass membrane protein</topology>
    </subcellularLocation>
</comment>
<comment type="catalytic activity">
    <reaction evidence="1">
        <text>ATP + protein L-histidine = ADP + protein N-phospho-L-histidine.</text>
        <dbReference type="EC" id="2.7.13.3"/>
    </reaction>
</comment>
<keyword evidence="11 16" id="KW-1133">Transmembrane helix</keyword>
<evidence type="ECO:0000256" key="4">
    <source>
        <dbReference type="ARBA" id="ARBA00022475"/>
    </source>
</evidence>
<keyword evidence="10" id="KW-0067">ATP-binding</keyword>
<dbReference type="EC" id="2.7.13.3" evidence="3"/>
<protein>
    <recommendedName>
        <fullName evidence="3">histidine kinase</fullName>
        <ecNumber evidence="3">2.7.13.3</ecNumber>
    </recommendedName>
</protein>
<dbReference type="Proteomes" id="UP000503278">
    <property type="component" value="Chromosome"/>
</dbReference>
<keyword evidence="20" id="KW-1185">Reference proteome</keyword>
<dbReference type="Pfam" id="PF00072">
    <property type="entry name" value="Response_reg"/>
    <property type="match status" value="2"/>
</dbReference>
<dbReference type="SUPFAM" id="SSF55874">
    <property type="entry name" value="ATPase domain of HSP90 chaperone/DNA topoisomerase II/histidine kinase"/>
    <property type="match status" value="1"/>
</dbReference>
<keyword evidence="9" id="KW-0418">Kinase</keyword>
<feature type="transmembrane region" description="Helical" evidence="16">
    <location>
        <begin position="75"/>
        <end position="93"/>
    </location>
</feature>
<keyword evidence="15" id="KW-0175">Coiled coil</keyword>
<evidence type="ECO:0000256" key="16">
    <source>
        <dbReference type="SAM" id="Phobius"/>
    </source>
</evidence>
<evidence type="ECO:0000256" key="11">
    <source>
        <dbReference type="ARBA" id="ARBA00022989"/>
    </source>
</evidence>
<evidence type="ECO:0000256" key="8">
    <source>
        <dbReference type="ARBA" id="ARBA00022741"/>
    </source>
</evidence>
<dbReference type="InterPro" id="IPR011006">
    <property type="entry name" value="CheY-like_superfamily"/>
</dbReference>
<evidence type="ECO:0000256" key="2">
    <source>
        <dbReference type="ARBA" id="ARBA00004651"/>
    </source>
</evidence>
<dbReference type="InterPro" id="IPR036097">
    <property type="entry name" value="HisK_dim/P_sf"/>
</dbReference>
<evidence type="ECO:0000256" key="10">
    <source>
        <dbReference type="ARBA" id="ARBA00022840"/>
    </source>
</evidence>
<dbReference type="PANTHER" id="PTHR45339:SF1">
    <property type="entry name" value="HYBRID SIGNAL TRANSDUCTION HISTIDINE KINASE J"/>
    <property type="match status" value="1"/>
</dbReference>
<feature type="modified residue" description="4-aspartylphosphate" evidence="14">
    <location>
        <position position="540"/>
    </location>
</feature>
<keyword evidence="8" id="KW-0547">Nucleotide-binding</keyword>
<evidence type="ECO:0000256" key="6">
    <source>
        <dbReference type="ARBA" id="ARBA00022679"/>
    </source>
</evidence>
<keyword evidence="13 16" id="KW-0472">Membrane</keyword>
<dbReference type="PRINTS" id="PR00344">
    <property type="entry name" value="BCTRLSENSOR"/>
</dbReference>
<evidence type="ECO:0000313" key="20">
    <source>
        <dbReference type="Proteomes" id="UP000503278"/>
    </source>
</evidence>
<dbReference type="InterPro" id="IPR003661">
    <property type="entry name" value="HisK_dim/P_dom"/>
</dbReference>
<dbReference type="RefSeq" id="WP_169607787.1">
    <property type="nucleotide sequence ID" value="NZ_CP051682.1"/>
</dbReference>
<dbReference type="AlphaFoldDB" id="A0A7L5E2B0"/>
<evidence type="ECO:0000256" key="14">
    <source>
        <dbReference type="PROSITE-ProRule" id="PRU00169"/>
    </source>
</evidence>
<dbReference type="CDD" id="cd16922">
    <property type="entry name" value="HATPase_EvgS-ArcB-TorS-like"/>
    <property type="match status" value="1"/>
</dbReference>
<dbReference type="CDD" id="cd00082">
    <property type="entry name" value="HisKA"/>
    <property type="match status" value="1"/>
</dbReference>
<dbReference type="FunFam" id="1.10.287.130:FF:000003">
    <property type="entry name" value="Histidine kinase"/>
    <property type="match status" value="1"/>
</dbReference>
<feature type="transmembrane region" description="Helical" evidence="16">
    <location>
        <begin position="27"/>
        <end position="43"/>
    </location>
</feature>
<dbReference type="GO" id="GO:0005886">
    <property type="term" value="C:plasma membrane"/>
    <property type="evidence" value="ECO:0007669"/>
    <property type="project" value="UniProtKB-SubCell"/>
</dbReference>
<evidence type="ECO:0000256" key="1">
    <source>
        <dbReference type="ARBA" id="ARBA00000085"/>
    </source>
</evidence>
<keyword evidence="6" id="KW-0808">Transferase</keyword>
<name>A0A7L5E2B0_9SPHI</name>
<dbReference type="Pfam" id="PF00512">
    <property type="entry name" value="HisKA"/>
    <property type="match status" value="1"/>
</dbReference>
<dbReference type="SUPFAM" id="SSF47384">
    <property type="entry name" value="Homodimeric domain of signal transducing histidine kinase"/>
    <property type="match status" value="1"/>
</dbReference>
<dbReference type="InterPro" id="IPR005467">
    <property type="entry name" value="His_kinase_dom"/>
</dbReference>
<dbReference type="PROSITE" id="PS50109">
    <property type="entry name" value="HIS_KIN"/>
    <property type="match status" value="1"/>
</dbReference>
<dbReference type="Pfam" id="PF02518">
    <property type="entry name" value="HATPase_c"/>
    <property type="match status" value="1"/>
</dbReference>
<feature type="coiled-coil region" evidence="15">
    <location>
        <begin position="194"/>
        <end position="241"/>
    </location>
</feature>
<keyword evidence="12" id="KW-0902">Two-component regulatory system</keyword>
<dbReference type="PROSITE" id="PS50110">
    <property type="entry name" value="RESPONSE_REGULATORY"/>
    <property type="match status" value="2"/>
</dbReference>
<organism evidence="19 20">
    <name type="scientific">Mucilaginibacter robiniae</name>
    <dbReference type="NCBI Taxonomy" id="2728022"/>
    <lineage>
        <taxon>Bacteria</taxon>
        <taxon>Pseudomonadati</taxon>
        <taxon>Bacteroidota</taxon>
        <taxon>Sphingobacteriia</taxon>
        <taxon>Sphingobacteriales</taxon>
        <taxon>Sphingobacteriaceae</taxon>
        <taxon>Mucilaginibacter</taxon>
    </lineage>
</organism>
<dbReference type="Gene3D" id="1.10.287.130">
    <property type="match status" value="1"/>
</dbReference>
<dbReference type="Gene3D" id="3.30.565.10">
    <property type="entry name" value="Histidine kinase-like ATPase, C-terminal domain"/>
    <property type="match status" value="1"/>
</dbReference>
<dbReference type="InterPro" id="IPR003594">
    <property type="entry name" value="HATPase_dom"/>
</dbReference>
<keyword evidence="5 14" id="KW-0597">Phosphoprotein</keyword>
<evidence type="ECO:0000256" key="5">
    <source>
        <dbReference type="ARBA" id="ARBA00022553"/>
    </source>
</evidence>
<feature type="transmembrane region" description="Helical" evidence="16">
    <location>
        <begin position="49"/>
        <end position="66"/>
    </location>
</feature>
<proteinExistence type="predicted"/>
<dbReference type="SMART" id="SM00388">
    <property type="entry name" value="HisKA"/>
    <property type="match status" value="1"/>
</dbReference>
<gene>
    <name evidence="19" type="ORF">HH214_11485</name>
</gene>
<dbReference type="CDD" id="cd17546">
    <property type="entry name" value="REC_hyHK_CKI1_RcsC-like"/>
    <property type="match status" value="1"/>
</dbReference>
<keyword evidence="4" id="KW-1003">Cell membrane</keyword>
<evidence type="ECO:0000256" key="12">
    <source>
        <dbReference type="ARBA" id="ARBA00023012"/>
    </source>
</evidence>
<evidence type="ECO:0000256" key="15">
    <source>
        <dbReference type="SAM" id="Coils"/>
    </source>
</evidence>
<dbReference type="InterPro" id="IPR001789">
    <property type="entry name" value="Sig_transdc_resp-reg_receiver"/>
</dbReference>
<dbReference type="InterPro" id="IPR004358">
    <property type="entry name" value="Sig_transdc_His_kin-like_C"/>
</dbReference>
<evidence type="ECO:0000259" key="17">
    <source>
        <dbReference type="PROSITE" id="PS50109"/>
    </source>
</evidence>
<evidence type="ECO:0000256" key="7">
    <source>
        <dbReference type="ARBA" id="ARBA00022692"/>
    </source>
</evidence>